<evidence type="ECO:0000313" key="1">
    <source>
        <dbReference type="EMBL" id="BAT74465.1"/>
    </source>
</evidence>
<gene>
    <name evidence="1" type="primary">Vigan.01G213700</name>
    <name evidence="1" type="ORF">VIGAN_01213700</name>
</gene>
<accession>A0A0S3R1W7</accession>
<dbReference type="AlphaFoldDB" id="A0A0S3R1W7"/>
<keyword evidence="2" id="KW-1185">Reference proteome</keyword>
<sequence>MTRDAPTCNCWTPFQLHVLSFCWMPPPKVLPILRVKAGPPCACSCYWTVKHLLLITACWMLLGRVEFLSPLKAGCAPL</sequence>
<proteinExistence type="predicted"/>
<name>A0A0S3R1W7_PHAAN</name>
<reference evidence="1 2" key="1">
    <citation type="journal article" date="2015" name="Sci. Rep.">
        <title>The power of single molecule real-time sequencing technology in the de novo assembly of a eukaryotic genome.</title>
        <authorList>
            <person name="Sakai H."/>
            <person name="Naito K."/>
            <person name="Ogiso-Tanaka E."/>
            <person name="Takahashi Y."/>
            <person name="Iseki K."/>
            <person name="Muto C."/>
            <person name="Satou K."/>
            <person name="Teruya K."/>
            <person name="Shiroma A."/>
            <person name="Shimoji M."/>
            <person name="Hirano T."/>
            <person name="Itoh T."/>
            <person name="Kaga A."/>
            <person name="Tomooka N."/>
        </authorList>
    </citation>
    <scope>NUCLEOTIDE SEQUENCE [LARGE SCALE GENOMIC DNA]</scope>
    <source>
        <strain evidence="2">cv. Shumari</strain>
    </source>
</reference>
<dbReference type="EMBL" id="AP015034">
    <property type="protein sequence ID" value="BAT74465.1"/>
    <property type="molecule type" value="Genomic_DNA"/>
</dbReference>
<dbReference type="Proteomes" id="UP000291084">
    <property type="component" value="Chromosome 1"/>
</dbReference>
<organism evidence="1 2">
    <name type="scientific">Vigna angularis var. angularis</name>
    <dbReference type="NCBI Taxonomy" id="157739"/>
    <lineage>
        <taxon>Eukaryota</taxon>
        <taxon>Viridiplantae</taxon>
        <taxon>Streptophyta</taxon>
        <taxon>Embryophyta</taxon>
        <taxon>Tracheophyta</taxon>
        <taxon>Spermatophyta</taxon>
        <taxon>Magnoliopsida</taxon>
        <taxon>eudicotyledons</taxon>
        <taxon>Gunneridae</taxon>
        <taxon>Pentapetalae</taxon>
        <taxon>rosids</taxon>
        <taxon>fabids</taxon>
        <taxon>Fabales</taxon>
        <taxon>Fabaceae</taxon>
        <taxon>Papilionoideae</taxon>
        <taxon>50 kb inversion clade</taxon>
        <taxon>NPAAA clade</taxon>
        <taxon>indigoferoid/millettioid clade</taxon>
        <taxon>Phaseoleae</taxon>
        <taxon>Vigna</taxon>
    </lineage>
</organism>
<protein>
    <submittedName>
        <fullName evidence="1">Uncharacterized protein</fullName>
    </submittedName>
</protein>
<evidence type="ECO:0000313" key="2">
    <source>
        <dbReference type="Proteomes" id="UP000291084"/>
    </source>
</evidence>